<dbReference type="PROSITE" id="PS50880">
    <property type="entry name" value="TOPRIM"/>
    <property type="match status" value="1"/>
</dbReference>
<keyword evidence="6 7" id="KW-0234">DNA repair</keyword>
<dbReference type="Pfam" id="PF21176">
    <property type="entry name" value="RecR_HhH"/>
    <property type="match status" value="1"/>
</dbReference>
<evidence type="ECO:0000256" key="2">
    <source>
        <dbReference type="ARBA" id="ARBA00022763"/>
    </source>
</evidence>
<dbReference type="InterPro" id="IPR034137">
    <property type="entry name" value="TOPRIM_RecR"/>
</dbReference>
<dbReference type="Gene3D" id="6.10.250.240">
    <property type="match status" value="1"/>
</dbReference>
<dbReference type="NCBIfam" id="TIGR00615">
    <property type="entry name" value="recR"/>
    <property type="match status" value="1"/>
</dbReference>
<evidence type="ECO:0000256" key="5">
    <source>
        <dbReference type="ARBA" id="ARBA00023172"/>
    </source>
</evidence>
<dbReference type="Gene3D" id="3.40.1360.10">
    <property type="match status" value="1"/>
</dbReference>
<protein>
    <recommendedName>
        <fullName evidence="7">Recombination protein RecR</fullName>
    </recommendedName>
</protein>
<dbReference type="InterPro" id="IPR023627">
    <property type="entry name" value="Rcmb_RecR"/>
</dbReference>
<dbReference type="InterPro" id="IPR000093">
    <property type="entry name" value="DNA_Rcmb_RecR"/>
</dbReference>
<dbReference type="SUPFAM" id="SSF111304">
    <property type="entry name" value="Recombination protein RecR"/>
    <property type="match status" value="1"/>
</dbReference>
<sequence length="199" mass="21886">MYEGLPPLRALIDRFRALPGIGEKTARRLAFAILEMDTEEVRRFAEALLQVKERIGFCTRCGNLADGELCSICRDPGRIEGILCVVERPGDLYFLENSGQYRGRYHVLHGVLSPLDGVGPEDLNLPGLEKRVRDEGISEVIVATNPNVEGDTTSLYISRMLDGTGVTVTRPARGLPLGSSLEFVDTGTITKALEGRERI</sequence>
<gene>
    <name evidence="7 9" type="primary">recR</name>
    <name evidence="9" type="ORF">ENO08_05365</name>
</gene>
<evidence type="ECO:0000259" key="8">
    <source>
        <dbReference type="PROSITE" id="PS50880"/>
    </source>
</evidence>
<dbReference type="HAMAP" id="MF_00017">
    <property type="entry name" value="RecR"/>
    <property type="match status" value="1"/>
</dbReference>
<evidence type="ECO:0000256" key="3">
    <source>
        <dbReference type="ARBA" id="ARBA00022771"/>
    </source>
</evidence>
<keyword evidence="3 7" id="KW-0863">Zinc-finger</keyword>
<dbReference type="Pfam" id="PF21175">
    <property type="entry name" value="RecR_C"/>
    <property type="match status" value="1"/>
</dbReference>
<dbReference type="PANTHER" id="PTHR30446">
    <property type="entry name" value="RECOMBINATION PROTEIN RECR"/>
    <property type="match status" value="1"/>
</dbReference>
<dbReference type="InterPro" id="IPR015967">
    <property type="entry name" value="Rcmb_RecR_Znf"/>
</dbReference>
<evidence type="ECO:0000256" key="4">
    <source>
        <dbReference type="ARBA" id="ARBA00022833"/>
    </source>
</evidence>
<dbReference type="Gene3D" id="3.30.60.80">
    <property type="match status" value="1"/>
</dbReference>
<dbReference type="Proteomes" id="UP000886069">
    <property type="component" value="Unassembled WGS sequence"/>
</dbReference>
<proteinExistence type="inferred from homology"/>
<dbReference type="GO" id="GO:0003677">
    <property type="term" value="F:DNA binding"/>
    <property type="evidence" value="ECO:0007669"/>
    <property type="project" value="UniProtKB-UniRule"/>
</dbReference>
<comment type="function">
    <text evidence="7">May play a role in DNA repair. It seems to be involved in an RecBC-independent recombinational process of DNA repair. It may act with RecF and RecO.</text>
</comment>
<dbReference type="GO" id="GO:0006310">
    <property type="term" value="P:DNA recombination"/>
    <property type="evidence" value="ECO:0007669"/>
    <property type="project" value="UniProtKB-UniRule"/>
</dbReference>
<dbReference type="EMBL" id="DSEC01000380">
    <property type="protein sequence ID" value="HER43869.1"/>
    <property type="molecule type" value="Genomic_DNA"/>
</dbReference>
<evidence type="ECO:0000256" key="6">
    <source>
        <dbReference type="ARBA" id="ARBA00023204"/>
    </source>
</evidence>
<comment type="similarity">
    <text evidence="7">Belongs to the RecR family.</text>
</comment>
<dbReference type="Pfam" id="PF13662">
    <property type="entry name" value="Toprim_4"/>
    <property type="match status" value="1"/>
</dbReference>
<dbReference type="GO" id="GO:0008270">
    <property type="term" value="F:zinc ion binding"/>
    <property type="evidence" value="ECO:0007669"/>
    <property type="project" value="UniProtKB-KW"/>
</dbReference>
<feature type="zinc finger region" description="C4-type" evidence="7">
    <location>
        <begin position="58"/>
        <end position="73"/>
    </location>
</feature>
<evidence type="ECO:0000256" key="7">
    <source>
        <dbReference type="HAMAP-Rule" id="MF_00017"/>
    </source>
</evidence>
<keyword evidence="4 7" id="KW-0862">Zinc</keyword>
<dbReference type="Gene3D" id="1.10.8.420">
    <property type="entry name" value="RecR Domain 1"/>
    <property type="match status" value="1"/>
</dbReference>
<name>A0A7V2AV73_UNCEI</name>
<dbReference type="SMART" id="SM00493">
    <property type="entry name" value="TOPRIM"/>
    <property type="match status" value="1"/>
</dbReference>
<evidence type="ECO:0000256" key="1">
    <source>
        <dbReference type="ARBA" id="ARBA00022723"/>
    </source>
</evidence>
<comment type="caution">
    <text evidence="9">The sequence shown here is derived from an EMBL/GenBank/DDBJ whole genome shotgun (WGS) entry which is preliminary data.</text>
</comment>
<keyword evidence="2 7" id="KW-0227">DNA damage</keyword>
<dbReference type="InterPro" id="IPR006171">
    <property type="entry name" value="TOPRIM_dom"/>
</dbReference>
<dbReference type="GO" id="GO:0006281">
    <property type="term" value="P:DNA repair"/>
    <property type="evidence" value="ECO:0007669"/>
    <property type="project" value="UniProtKB-UniRule"/>
</dbReference>
<dbReference type="CDD" id="cd01025">
    <property type="entry name" value="TOPRIM_recR"/>
    <property type="match status" value="1"/>
</dbReference>
<organism evidence="9">
    <name type="scientific">Eiseniibacteriota bacterium</name>
    <dbReference type="NCBI Taxonomy" id="2212470"/>
    <lineage>
        <taxon>Bacteria</taxon>
        <taxon>Candidatus Eiseniibacteriota</taxon>
    </lineage>
</organism>
<feature type="domain" description="Toprim" evidence="8">
    <location>
        <begin position="81"/>
        <end position="176"/>
    </location>
</feature>
<keyword evidence="1 7" id="KW-0479">Metal-binding</keyword>
<dbReference type="AlphaFoldDB" id="A0A7V2AV73"/>
<dbReference type="Pfam" id="PF02132">
    <property type="entry name" value="RecR_ZnF"/>
    <property type="match status" value="1"/>
</dbReference>
<keyword evidence="5 7" id="KW-0233">DNA recombination</keyword>
<evidence type="ECO:0000313" key="9">
    <source>
        <dbReference type="EMBL" id="HER43869.1"/>
    </source>
</evidence>
<dbReference type="PANTHER" id="PTHR30446:SF0">
    <property type="entry name" value="RECOMBINATION PROTEIN RECR"/>
    <property type="match status" value="1"/>
</dbReference>
<accession>A0A7V2AV73</accession>
<reference evidence="9" key="1">
    <citation type="journal article" date="2020" name="mSystems">
        <title>Genome- and Community-Level Interaction Insights into Carbon Utilization and Element Cycling Functions of Hydrothermarchaeota in Hydrothermal Sediment.</title>
        <authorList>
            <person name="Zhou Z."/>
            <person name="Liu Y."/>
            <person name="Xu W."/>
            <person name="Pan J."/>
            <person name="Luo Z.H."/>
            <person name="Li M."/>
        </authorList>
    </citation>
    <scope>NUCLEOTIDE SEQUENCE [LARGE SCALE GENOMIC DNA]</scope>
    <source>
        <strain evidence="9">SpSt-1233</strain>
    </source>
</reference>